<dbReference type="FunFam" id="1.10.238.10:FF:000328">
    <property type="entry name" value="Calcium-binding EF hand family protein"/>
    <property type="match status" value="1"/>
</dbReference>
<evidence type="ECO:0000313" key="4">
    <source>
        <dbReference type="EMBL" id="WOK95767.1"/>
    </source>
</evidence>
<feature type="domain" description="EF-hand" evidence="3">
    <location>
        <begin position="407"/>
        <end position="442"/>
    </location>
</feature>
<protein>
    <submittedName>
        <fullName evidence="4">Reticulocalbin-2-like</fullName>
    </submittedName>
</protein>
<keyword evidence="5" id="KW-1185">Reference proteome</keyword>
<name>A0AAQ3Q4H9_9LILI</name>
<dbReference type="SUPFAM" id="SSF47473">
    <property type="entry name" value="EF-hand"/>
    <property type="match status" value="2"/>
</dbReference>
<evidence type="ECO:0000256" key="1">
    <source>
        <dbReference type="ARBA" id="ARBA00022837"/>
    </source>
</evidence>
<dbReference type="Gene3D" id="1.10.238.10">
    <property type="entry name" value="EF-hand"/>
    <property type="match status" value="2"/>
</dbReference>
<reference evidence="4 5" key="1">
    <citation type="submission" date="2023-10" db="EMBL/GenBank/DDBJ databases">
        <title>Chromosome-scale genome assembly provides insights into flower coloration mechanisms of Canna indica.</title>
        <authorList>
            <person name="Li C."/>
        </authorList>
    </citation>
    <scope>NUCLEOTIDE SEQUENCE [LARGE SCALE GENOMIC DNA]</scope>
    <source>
        <tissue evidence="4">Flower</tissue>
    </source>
</reference>
<keyword evidence="2" id="KW-1133">Transmembrane helix</keyword>
<proteinExistence type="predicted"/>
<dbReference type="Pfam" id="PF13499">
    <property type="entry name" value="EF-hand_7"/>
    <property type="match status" value="1"/>
</dbReference>
<gene>
    <name evidence="4" type="ORF">Cni_G04474</name>
</gene>
<dbReference type="AlphaFoldDB" id="A0AAQ3Q4H9"/>
<dbReference type="InterPro" id="IPR011992">
    <property type="entry name" value="EF-hand-dom_pair"/>
</dbReference>
<dbReference type="PROSITE" id="PS00018">
    <property type="entry name" value="EF_HAND_1"/>
    <property type="match status" value="4"/>
</dbReference>
<dbReference type="InterPro" id="IPR002048">
    <property type="entry name" value="EF_hand_dom"/>
</dbReference>
<evidence type="ECO:0000259" key="3">
    <source>
        <dbReference type="PROSITE" id="PS50222"/>
    </source>
</evidence>
<organism evidence="4 5">
    <name type="scientific">Canna indica</name>
    <name type="common">Indian-shot</name>
    <dbReference type="NCBI Taxonomy" id="4628"/>
    <lineage>
        <taxon>Eukaryota</taxon>
        <taxon>Viridiplantae</taxon>
        <taxon>Streptophyta</taxon>
        <taxon>Embryophyta</taxon>
        <taxon>Tracheophyta</taxon>
        <taxon>Spermatophyta</taxon>
        <taxon>Magnoliopsida</taxon>
        <taxon>Liliopsida</taxon>
        <taxon>Zingiberales</taxon>
        <taxon>Cannaceae</taxon>
        <taxon>Canna</taxon>
    </lineage>
</organism>
<feature type="transmembrane region" description="Helical" evidence="2">
    <location>
        <begin position="104"/>
        <end position="122"/>
    </location>
</feature>
<dbReference type="PROSITE" id="PS50222">
    <property type="entry name" value="EF_HAND_2"/>
    <property type="match status" value="3"/>
</dbReference>
<feature type="domain" description="EF-hand" evidence="3">
    <location>
        <begin position="294"/>
        <end position="320"/>
    </location>
</feature>
<keyword evidence="2" id="KW-0472">Membrane</keyword>
<evidence type="ECO:0000313" key="5">
    <source>
        <dbReference type="Proteomes" id="UP001327560"/>
    </source>
</evidence>
<sequence length="462" mass="53297">MLIGSRFARDLHTHSARHSGFSNAADASGTLPWRSCGSRFWISGAVCLKPIEEREHVCIAKCQIANALDCLLSSAVKAYLPHLSDHLSLFLLGFHRRPMARSSASTILICTALSLFLLYLLASLPSRTPHRHRYHHHHRRLKLRHNISVVASPLQRHIPFDPVIADIELRSEDRQWEREHFPIPNQEPQDQEPEWEDFFNPDDYVDDDDRFNITHRIVILFPSIDVAPADGFVTLAELAEWNFQQAVQLAIHRSGLELQLRDSNKDGFVSFEENQQYVKSLPADDMGWWKEDHFNASDSDGNGLLNLTEFNDFLHPADSSNKELVQWLCREEIRQKDTDEDGKLNFEEYLLGLFDSVQDYGEAYNHSDASELGKKLFSQLDKDNDGFLSSDELIAVIGKIHHSERYHAKQQADYALPEADSDKDGRLTLEEMIQHPYVFYNSIYSDDEDDNDFYDDYHDELR</sequence>
<dbReference type="PANTHER" id="PTHR10827:SF101">
    <property type="entry name" value="CALCIUM-BINDING EF HAND FAMILY PROTEIN"/>
    <property type="match status" value="1"/>
</dbReference>
<dbReference type="GO" id="GO:0005783">
    <property type="term" value="C:endoplasmic reticulum"/>
    <property type="evidence" value="ECO:0007669"/>
    <property type="project" value="TreeGrafter"/>
</dbReference>
<dbReference type="SMART" id="SM00054">
    <property type="entry name" value="EFh"/>
    <property type="match status" value="3"/>
</dbReference>
<feature type="domain" description="EF-hand" evidence="3">
    <location>
        <begin position="368"/>
        <end position="403"/>
    </location>
</feature>
<dbReference type="EMBL" id="CP136890">
    <property type="protein sequence ID" value="WOK95767.1"/>
    <property type="molecule type" value="Genomic_DNA"/>
</dbReference>
<evidence type="ECO:0000256" key="2">
    <source>
        <dbReference type="SAM" id="Phobius"/>
    </source>
</evidence>
<dbReference type="Proteomes" id="UP001327560">
    <property type="component" value="Chromosome 1"/>
</dbReference>
<dbReference type="PANTHER" id="PTHR10827">
    <property type="entry name" value="RETICULOCALBIN"/>
    <property type="match status" value="1"/>
</dbReference>
<keyword evidence="2" id="KW-0812">Transmembrane</keyword>
<dbReference type="InterPro" id="IPR018247">
    <property type="entry name" value="EF_Hand_1_Ca_BS"/>
</dbReference>
<accession>A0AAQ3Q4H9</accession>
<keyword evidence="1" id="KW-0106">Calcium</keyword>
<dbReference type="GO" id="GO:0005509">
    <property type="term" value="F:calcium ion binding"/>
    <property type="evidence" value="ECO:0007669"/>
    <property type="project" value="InterPro"/>
</dbReference>